<dbReference type="Pfam" id="PF07676">
    <property type="entry name" value="PD40"/>
    <property type="match status" value="4"/>
</dbReference>
<keyword evidence="3" id="KW-1185">Reference proteome</keyword>
<accession>A0A7X8TTU6</accession>
<evidence type="ECO:0000313" key="2">
    <source>
        <dbReference type="EMBL" id="NLS14706.1"/>
    </source>
</evidence>
<dbReference type="PROSITE" id="PS51257">
    <property type="entry name" value="PROKAR_LIPOPROTEIN"/>
    <property type="match status" value="1"/>
</dbReference>
<dbReference type="EMBL" id="JABAIK010000027">
    <property type="protein sequence ID" value="NLS14706.1"/>
    <property type="molecule type" value="Genomic_DNA"/>
</dbReference>
<protein>
    <submittedName>
        <fullName evidence="2">Uncharacterized protein</fullName>
    </submittedName>
</protein>
<gene>
    <name evidence="2" type="ORF">HGP28_17750</name>
</gene>
<reference evidence="2 3" key="1">
    <citation type="submission" date="2020-04" db="EMBL/GenBank/DDBJ databases">
        <title>Vibrio sp. SM6, a novel species isolated from seawater.</title>
        <authorList>
            <person name="Wang X."/>
        </authorList>
    </citation>
    <scope>NUCLEOTIDE SEQUENCE [LARGE SCALE GENOMIC DNA]</scope>
    <source>
        <strain evidence="2 3">SM6</strain>
    </source>
</reference>
<evidence type="ECO:0000256" key="1">
    <source>
        <dbReference type="ARBA" id="ARBA00009820"/>
    </source>
</evidence>
<dbReference type="AlphaFoldDB" id="A0A7X8TTU6"/>
<proteinExistence type="inferred from homology"/>
<organism evidence="2 3">
    <name type="scientific">Vibrio agarilyticus</name>
    <dbReference type="NCBI Taxonomy" id="2726741"/>
    <lineage>
        <taxon>Bacteria</taxon>
        <taxon>Pseudomonadati</taxon>
        <taxon>Pseudomonadota</taxon>
        <taxon>Gammaproteobacteria</taxon>
        <taxon>Vibrionales</taxon>
        <taxon>Vibrionaceae</taxon>
        <taxon>Vibrio</taxon>
    </lineage>
</organism>
<dbReference type="SUPFAM" id="SSF69304">
    <property type="entry name" value="Tricorn protease N-terminal domain"/>
    <property type="match status" value="1"/>
</dbReference>
<dbReference type="InterPro" id="IPR011042">
    <property type="entry name" value="6-blade_b-propeller_TolB-like"/>
</dbReference>
<dbReference type="RefSeq" id="WP_168837798.1">
    <property type="nucleotide sequence ID" value="NZ_JABAIK010000027.1"/>
</dbReference>
<dbReference type="PANTHER" id="PTHR36842">
    <property type="entry name" value="PROTEIN TOLB HOMOLOG"/>
    <property type="match status" value="1"/>
</dbReference>
<name>A0A7X8TTU6_9VIBR</name>
<sequence>MSRQHLIWTLPVLALAMAGCQATSGKDKPATGKITAVERTEKVNKETGEITVSTSSYEEEAERSVADKGAESLLTAQKYAPVGAPFSYFSVGDEDKIVTSIYNQNGKSGSDIWIFSRGKSRLTKTNYHNNTPRFSTDGKYVYFASARISKSSFGSYDQNSYLWRMPATGGGGITRIGTPVFSYLEPVESPDGTKLLYSAREYSENSPFIWYATKTGSLPTQLTQGQGAVWASNDTVVFSTQDENTSLHTIWSSKLDGSELTQIIADTELHCIQPSVSPDGRYIAYVKQKKAEKGDSYRALGASRDVYIYDRETGLSQQITTNTSRDDLPQWSKDSQAVFFRSTRGVAWNIWKVSTAKL</sequence>
<dbReference type="InterPro" id="IPR011659">
    <property type="entry name" value="WD40"/>
</dbReference>
<comment type="similarity">
    <text evidence="1">Belongs to the TolB family.</text>
</comment>
<dbReference type="Proteomes" id="UP000535589">
    <property type="component" value="Unassembled WGS sequence"/>
</dbReference>
<evidence type="ECO:0000313" key="3">
    <source>
        <dbReference type="Proteomes" id="UP000535589"/>
    </source>
</evidence>
<dbReference type="PANTHER" id="PTHR36842:SF1">
    <property type="entry name" value="PROTEIN TOLB"/>
    <property type="match status" value="1"/>
</dbReference>
<comment type="caution">
    <text evidence="2">The sequence shown here is derived from an EMBL/GenBank/DDBJ whole genome shotgun (WGS) entry which is preliminary data.</text>
</comment>
<dbReference type="Gene3D" id="2.120.10.30">
    <property type="entry name" value="TolB, C-terminal domain"/>
    <property type="match status" value="2"/>
</dbReference>